<organism evidence="1">
    <name type="scientific">uncultured Rubrobacteraceae bacterium</name>
    <dbReference type="NCBI Taxonomy" id="349277"/>
    <lineage>
        <taxon>Bacteria</taxon>
        <taxon>Bacillati</taxon>
        <taxon>Actinomycetota</taxon>
        <taxon>Rubrobacteria</taxon>
        <taxon>Rubrobacterales</taxon>
        <taxon>Rubrobacteraceae</taxon>
        <taxon>environmental samples</taxon>
    </lineage>
</organism>
<sequence length="112" mass="12408">MALLYSNRLRSASTARTYPVQSEKLIRAIEEAIDELSGWSFESSETGLRALRKLRLGFTSEIAITLTPSPAGAHTNTHVVFQSSSRSGVWDFGKNGRNLNSLLTAIDRKLIR</sequence>
<protein>
    <recommendedName>
        <fullName evidence="2">DUF1499 domain-containing protein</fullName>
    </recommendedName>
</protein>
<evidence type="ECO:0000313" key="1">
    <source>
        <dbReference type="EMBL" id="CAA9451382.1"/>
    </source>
</evidence>
<dbReference type="EMBL" id="CADCVD010000116">
    <property type="protein sequence ID" value="CAA9451382.1"/>
    <property type="molecule type" value="Genomic_DNA"/>
</dbReference>
<reference evidence="1" key="1">
    <citation type="submission" date="2020-02" db="EMBL/GenBank/DDBJ databases">
        <authorList>
            <person name="Meier V. D."/>
        </authorList>
    </citation>
    <scope>NUCLEOTIDE SEQUENCE</scope>
    <source>
        <strain evidence="1">AVDCRST_MAG37</strain>
    </source>
</reference>
<dbReference type="InterPro" id="IPR010865">
    <property type="entry name" value="DUF1499"/>
</dbReference>
<proteinExistence type="predicted"/>
<name>A0A6J4QPU8_9ACTN</name>
<accession>A0A6J4QPU8</accession>
<dbReference type="Pfam" id="PF07386">
    <property type="entry name" value="DUF1499"/>
    <property type="match status" value="1"/>
</dbReference>
<evidence type="ECO:0008006" key="2">
    <source>
        <dbReference type="Google" id="ProtNLM"/>
    </source>
</evidence>
<dbReference type="AlphaFoldDB" id="A0A6J4QPU8"/>
<gene>
    <name evidence="1" type="ORF">AVDCRST_MAG37-2373</name>
</gene>